<keyword evidence="3" id="KW-0058">Aromatic hydrocarbons catabolism</keyword>
<proteinExistence type="inferred from homology"/>
<evidence type="ECO:0000256" key="4">
    <source>
        <dbReference type="ARBA" id="ARBA00052687"/>
    </source>
</evidence>
<evidence type="ECO:0000256" key="8">
    <source>
        <dbReference type="ARBA" id="ARBA00079372"/>
    </source>
</evidence>
<evidence type="ECO:0000313" key="12">
    <source>
        <dbReference type="EMBL" id="SEO63916.1"/>
    </source>
</evidence>
<comment type="similarity">
    <text evidence="1">Belongs to the UbiD family.</text>
</comment>
<feature type="domain" description="3-octaprenyl-4-hydroxybenzoate carboxy-lyase-like C-terminal" evidence="11">
    <location>
        <begin position="322"/>
        <end position="445"/>
    </location>
</feature>
<name>A0A1H8RC31_9BACI</name>
<sequence>MAFKDLQDFIASLEKDNELKRIKVEVDSELEITEITDRISKEYGPALLFEKVKGSQFPVLINALGSYERMSKALGAGSLDEIADGIGDFIDMSNYLGLMKKIKSLPKLSRLATVFPIKSPGKGACQEVIDLKPDLNKLPILKCWPGDAGRFITLPLVMTKDPETGIQNTGMYRLQVFDGQTTGMHWHLHKDGREIYEKYRQTGGKMPVSVALGCDPAITYSATAPLPKMIDEMMFAGYLRKMPVKLVKSITNDIYVPASAEFIIEGYVDVNEPLRTEGPFGDHTGYYSLADQYPVFHVTCITHKKKAVYPTTIVGKPPMEDCYMGKATERIFLPLLKMQFPEIIDHHFPLEGVFHNCVIVSIRKRYPGHAKKIMSSLWGFGQMMYTKMIIVVDEQIKPSDVSTVAWKVFNNIDAKRDLVISEGPLDALDHASNLPHLGHRLGIDATKKWPTEGYTREWPEDIQMSEEVKAHVSQRWQEYGLD</sequence>
<evidence type="ECO:0000259" key="9">
    <source>
        <dbReference type="Pfam" id="PF01977"/>
    </source>
</evidence>
<organism evidence="12 13">
    <name type="scientific">Amphibacillus marinus</name>
    <dbReference type="NCBI Taxonomy" id="872970"/>
    <lineage>
        <taxon>Bacteria</taxon>
        <taxon>Bacillati</taxon>
        <taxon>Bacillota</taxon>
        <taxon>Bacilli</taxon>
        <taxon>Bacillales</taxon>
        <taxon>Bacillaceae</taxon>
        <taxon>Amphibacillus</taxon>
    </lineage>
</organism>
<dbReference type="STRING" id="872970.SAMN04488134_11033"/>
<dbReference type="Proteomes" id="UP000199300">
    <property type="component" value="Unassembled WGS sequence"/>
</dbReference>
<evidence type="ECO:0000259" key="11">
    <source>
        <dbReference type="Pfam" id="PF20696"/>
    </source>
</evidence>
<protein>
    <recommendedName>
        <fullName evidence="6">Phenolic acid decarboxylase</fullName>
        <ecNumber evidence="5">4.1.1.61</ecNumber>
    </recommendedName>
    <alternativeName>
        <fullName evidence="7">4-hydroxybenzoate decarboxylase</fullName>
    </alternativeName>
    <alternativeName>
        <fullName evidence="8">Phenolic acid decarboxylase subunit C</fullName>
    </alternativeName>
</protein>
<dbReference type="EC" id="4.1.1.61" evidence="5"/>
<dbReference type="InterPro" id="IPR022390">
    <property type="entry name" value="HBDC"/>
</dbReference>
<keyword evidence="13" id="KW-1185">Reference proteome</keyword>
<dbReference type="PANTHER" id="PTHR30108">
    <property type="entry name" value="3-OCTAPRENYL-4-HYDROXYBENZOATE CARBOXY-LYASE-RELATED"/>
    <property type="match status" value="1"/>
</dbReference>
<accession>A0A1H8RC31</accession>
<dbReference type="SUPFAM" id="SSF50475">
    <property type="entry name" value="FMN-binding split barrel"/>
    <property type="match status" value="1"/>
</dbReference>
<dbReference type="Gene3D" id="1.20.5.570">
    <property type="entry name" value="Single helix bin"/>
    <property type="match status" value="1"/>
</dbReference>
<dbReference type="Pfam" id="PF20695">
    <property type="entry name" value="UbiD_N"/>
    <property type="match status" value="1"/>
</dbReference>
<dbReference type="OrthoDB" id="9809841at2"/>
<dbReference type="InterPro" id="IPR049383">
    <property type="entry name" value="UbiD-like_N"/>
</dbReference>
<keyword evidence="2" id="KW-0216">Detoxification</keyword>
<gene>
    <name evidence="12" type="ORF">SAMN04488134_11033</name>
</gene>
<dbReference type="GO" id="GO:0009636">
    <property type="term" value="P:response to toxic substance"/>
    <property type="evidence" value="ECO:0007669"/>
    <property type="project" value="UniProtKB-KW"/>
</dbReference>
<dbReference type="EMBL" id="FODJ01000010">
    <property type="protein sequence ID" value="SEO63916.1"/>
    <property type="molecule type" value="Genomic_DNA"/>
</dbReference>
<dbReference type="Pfam" id="PF01977">
    <property type="entry name" value="UbiD"/>
    <property type="match status" value="1"/>
</dbReference>
<dbReference type="GO" id="GO:0018799">
    <property type="term" value="F:4-hydroxybenzoate decarboxylase activity"/>
    <property type="evidence" value="ECO:0007669"/>
    <property type="project" value="UniProtKB-EC"/>
</dbReference>
<evidence type="ECO:0000313" key="13">
    <source>
        <dbReference type="Proteomes" id="UP000199300"/>
    </source>
</evidence>
<dbReference type="GO" id="GO:0006744">
    <property type="term" value="P:ubiquinone biosynthetic process"/>
    <property type="evidence" value="ECO:0007669"/>
    <property type="project" value="TreeGrafter"/>
</dbReference>
<evidence type="ECO:0000256" key="7">
    <source>
        <dbReference type="ARBA" id="ARBA00078055"/>
    </source>
</evidence>
<feature type="domain" description="3-octaprenyl-4-hydroxybenzoate carboxy-lyase-like N-terminal" evidence="10">
    <location>
        <begin position="10"/>
        <end position="84"/>
    </location>
</feature>
<evidence type="ECO:0000256" key="2">
    <source>
        <dbReference type="ARBA" id="ARBA00022575"/>
    </source>
</evidence>
<dbReference type="RefSeq" id="WP_091499099.1">
    <property type="nucleotide sequence ID" value="NZ_FODJ01000010.1"/>
</dbReference>
<evidence type="ECO:0000256" key="5">
    <source>
        <dbReference type="ARBA" id="ARBA00066414"/>
    </source>
</evidence>
<dbReference type="InterPro" id="IPR048304">
    <property type="entry name" value="UbiD_Rift_dom"/>
</dbReference>
<dbReference type="Pfam" id="PF20696">
    <property type="entry name" value="UbiD_C"/>
    <property type="match status" value="1"/>
</dbReference>
<reference evidence="12 13" key="1">
    <citation type="submission" date="2016-10" db="EMBL/GenBank/DDBJ databases">
        <authorList>
            <person name="de Groot N.N."/>
        </authorList>
    </citation>
    <scope>NUCLEOTIDE SEQUENCE [LARGE SCALE GENOMIC DNA]</scope>
    <source>
        <strain evidence="12 13">CGMCC 1.10434</strain>
    </source>
</reference>
<feature type="domain" description="3-octaprenyl-4-hydroxybenzoate carboxy-lyase-like Rift-related" evidence="9">
    <location>
        <begin position="121"/>
        <end position="317"/>
    </location>
</feature>
<dbReference type="NCBIfam" id="TIGR03701">
    <property type="entry name" value="mena_SCO4490"/>
    <property type="match status" value="1"/>
</dbReference>
<comment type="catalytic activity">
    <reaction evidence="4">
        <text>4-hydroxybenzoate + H(+) = phenol + CO2</text>
        <dbReference type="Rhea" id="RHEA:10876"/>
        <dbReference type="ChEBI" id="CHEBI:15378"/>
        <dbReference type="ChEBI" id="CHEBI:15882"/>
        <dbReference type="ChEBI" id="CHEBI:16526"/>
        <dbReference type="ChEBI" id="CHEBI:17879"/>
        <dbReference type="EC" id="4.1.1.61"/>
    </reaction>
</comment>
<dbReference type="NCBIfam" id="TIGR00148">
    <property type="entry name" value="UbiD family decarboxylase"/>
    <property type="match status" value="1"/>
</dbReference>
<dbReference type="FunFam" id="3.40.1670.10:FF:000003">
    <property type="entry name" value="Phenolic acid decarboxylase"/>
    <property type="match status" value="1"/>
</dbReference>
<dbReference type="InterPro" id="IPR049381">
    <property type="entry name" value="UbiD-like_C"/>
</dbReference>
<evidence type="ECO:0000256" key="6">
    <source>
        <dbReference type="ARBA" id="ARBA00072018"/>
    </source>
</evidence>
<dbReference type="AlphaFoldDB" id="A0A1H8RC31"/>
<dbReference type="Gene3D" id="3.40.1670.10">
    <property type="entry name" value="UbiD C-terminal domain-like"/>
    <property type="match status" value="1"/>
</dbReference>
<evidence type="ECO:0000256" key="1">
    <source>
        <dbReference type="ARBA" id="ARBA00010021"/>
    </source>
</evidence>
<evidence type="ECO:0000256" key="3">
    <source>
        <dbReference type="ARBA" id="ARBA00022797"/>
    </source>
</evidence>
<dbReference type="InterPro" id="IPR002830">
    <property type="entry name" value="UbiD"/>
</dbReference>
<dbReference type="PANTHER" id="PTHR30108:SF17">
    <property type="entry name" value="FERULIC ACID DECARBOXYLASE 1"/>
    <property type="match status" value="1"/>
</dbReference>
<dbReference type="GO" id="GO:0008694">
    <property type="term" value="F:4-hydroxy-3-polyprenylbenzoate decarboxylase activity"/>
    <property type="evidence" value="ECO:0007669"/>
    <property type="project" value="TreeGrafter"/>
</dbReference>
<evidence type="ECO:0000259" key="10">
    <source>
        <dbReference type="Pfam" id="PF20695"/>
    </source>
</evidence>
<dbReference type="SUPFAM" id="SSF143968">
    <property type="entry name" value="UbiD C-terminal domain-like"/>
    <property type="match status" value="1"/>
</dbReference>
<dbReference type="GO" id="GO:0005829">
    <property type="term" value="C:cytosol"/>
    <property type="evidence" value="ECO:0007669"/>
    <property type="project" value="TreeGrafter"/>
</dbReference>